<reference evidence="4" key="1">
    <citation type="submission" date="2017-04" db="EMBL/GenBank/DDBJ databases">
        <authorList>
            <person name="Abreu V.A."/>
            <person name="Popin R.V."/>
            <person name="Rigonato J."/>
            <person name="Andreote A.P."/>
            <person name="Schaker P.C."/>
            <person name="Hoff-Risseti C."/>
            <person name="Alvarenga D.O."/>
            <person name="Varani A.M."/>
            <person name="Fiore M.F."/>
        </authorList>
    </citation>
    <scope>NUCLEOTIDE SEQUENCE [LARGE SCALE GENOMIC DNA]</scope>
    <source>
        <strain evidence="4">CENA303</strain>
    </source>
</reference>
<feature type="domain" description="Response regulatory" evidence="2">
    <location>
        <begin position="12"/>
        <end position="152"/>
    </location>
</feature>
<evidence type="ECO:0000313" key="4">
    <source>
        <dbReference type="Proteomes" id="UP000192997"/>
    </source>
</evidence>
<protein>
    <submittedName>
        <fullName evidence="3">Regulator</fullName>
    </submittedName>
</protein>
<evidence type="ECO:0000259" key="2">
    <source>
        <dbReference type="PROSITE" id="PS50110"/>
    </source>
</evidence>
<accession>A0A1X4GBT6</accession>
<dbReference type="PIRSF" id="PIRSF026434">
    <property type="entry name" value="RR_ycf55_prd"/>
    <property type="match status" value="1"/>
</dbReference>
<evidence type="ECO:0000313" key="3">
    <source>
        <dbReference type="EMBL" id="OSO94641.1"/>
    </source>
</evidence>
<dbReference type="RefSeq" id="WP_085727022.1">
    <property type="nucleotide sequence ID" value="NZ_NBYN01000009.1"/>
</dbReference>
<dbReference type="GO" id="GO:0000160">
    <property type="term" value="P:phosphorelay signal transduction system"/>
    <property type="evidence" value="ECO:0007669"/>
    <property type="project" value="InterPro"/>
</dbReference>
<evidence type="ECO:0000256" key="1">
    <source>
        <dbReference type="PROSITE-ProRule" id="PRU00169"/>
    </source>
</evidence>
<dbReference type="InterPro" id="IPR001789">
    <property type="entry name" value="Sig_transdc_resp-reg_receiver"/>
</dbReference>
<dbReference type="PROSITE" id="PS50110">
    <property type="entry name" value="RESPONSE_REGULATORY"/>
    <property type="match status" value="1"/>
</dbReference>
<comment type="caution">
    <text evidence="1">Lacks conserved residue(s) required for the propagation of feature annotation.</text>
</comment>
<gene>
    <name evidence="3" type="ORF">B7O87_02355</name>
</gene>
<dbReference type="SUPFAM" id="SSF52172">
    <property type="entry name" value="CheY-like"/>
    <property type="match status" value="1"/>
</dbReference>
<dbReference type="Proteomes" id="UP000192997">
    <property type="component" value="Unassembled WGS sequence"/>
</dbReference>
<organism evidence="3 4">
    <name type="scientific">Cylindrospermopsis raciborskii CENA303</name>
    <dbReference type="NCBI Taxonomy" id="1170769"/>
    <lineage>
        <taxon>Bacteria</taxon>
        <taxon>Bacillati</taxon>
        <taxon>Cyanobacteriota</taxon>
        <taxon>Cyanophyceae</taxon>
        <taxon>Nostocales</taxon>
        <taxon>Aphanizomenonaceae</taxon>
        <taxon>Cylindrospermopsis</taxon>
    </lineage>
</organism>
<dbReference type="InterPro" id="IPR022552">
    <property type="entry name" value="UPF_Ycf55"/>
</dbReference>
<dbReference type="SMART" id="SM00448">
    <property type="entry name" value="REC"/>
    <property type="match status" value="1"/>
</dbReference>
<comment type="caution">
    <text evidence="3">The sequence shown here is derived from an EMBL/GenBank/DDBJ whole genome shotgun (WGS) entry which is preliminary data.</text>
</comment>
<dbReference type="CDD" id="cd17535">
    <property type="entry name" value="REC_NarL-like"/>
    <property type="match status" value="1"/>
</dbReference>
<name>A0A1X4GBT6_9CYAN</name>
<dbReference type="Pfam" id="PF12452">
    <property type="entry name" value="DUF3685"/>
    <property type="match status" value="1"/>
</dbReference>
<dbReference type="InterPro" id="IPR058245">
    <property type="entry name" value="NreC/VraR/RcsB-like_REC"/>
</dbReference>
<dbReference type="Gene3D" id="3.40.50.2300">
    <property type="match status" value="1"/>
</dbReference>
<dbReference type="PANTHER" id="PTHR36807:SF2">
    <property type="entry name" value="PHOSPHOGLYCOLATE PHOSPHATASE"/>
    <property type="match status" value="1"/>
</dbReference>
<dbReference type="AlphaFoldDB" id="A0A1X4GBT6"/>
<dbReference type="EMBL" id="NBYN01000009">
    <property type="protein sequence ID" value="OSO94641.1"/>
    <property type="molecule type" value="Genomic_DNA"/>
</dbReference>
<dbReference type="PANTHER" id="PTHR36807">
    <property type="entry name" value="PHOSPHOGLYCOLATE PHOSPHATASE"/>
    <property type="match status" value="1"/>
</dbReference>
<dbReference type="InterPro" id="IPR011006">
    <property type="entry name" value="CheY-like_superfamily"/>
</dbReference>
<sequence length="578" mass="64767">MSDRLLTFPHLSALLIDSDPIFRLGLRIALEASSSIKLIGDVSDGSAALQLLGKTAFGQEQAGENENSQEQEKDHREINLIVLELGRNSQEAELGLQFCEQLKALYPHIPILLLTGVSNSETLLAAKNIGVNGYCPKGISISTLVSIMEEIAKGGDYWWGKSLALDSPLTLWRNKIHSSGISYITRDLTKVTVRLRIPGIPLLERVILAGHRRELLAAGWLVHQLFGSSEPQLVPPLRDPGEPESVPIARSPLQTKKALQSIIFTSCLDKLQFPLPNIGEVPLEIDILREEKKKELLYLILQKLSHRLDKLRDSQVEISQLSNLKQEILYDLWEGVVREFYGQLPQVNVGKITIETVGFLLDNARGVETEILDKIPLVEELVSYLIWQTNLYVDNKLYSPGSESANYQILMILENLLIQIANGVLQPLINLLADIETVKQHFYDRHFISTREIERFRNNLSWKYWLSRYFGEPQAIFESRYELFVIAPRGIAKTSIYSPRNQQLANLSGIPLVVTLVLELRDAIAPRLQSLLSFVGNVIVFVLTKIVGRGLGLIARGVLQGLGSVHLGDKPGKKNNHD</sequence>
<dbReference type="InterPro" id="IPR016837">
    <property type="entry name" value="Uncharacterised_Ycf55_cyanobac"/>
</dbReference>
<proteinExistence type="predicted"/>